<comment type="caution">
    <text evidence="1">The sequence shown here is derived from an EMBL/GenBank/DDBJ whole genome shotgun (WGS) entry which is preliminary data.</text>
</comment>
<organism evidence="1 2">
    <name type="scientific">Streptomyces blastmyceticus</name>
    <dbReference type="NCBI Taxonomy" id="68180"/>
    <lineage>
        <taxon>Bacteria</taxon>
        <taxon>Bacillati</taxon>
        <taxon>Actinomycetota</taxon>
        <taxon>Actinomycetes</taxon>
        <taxon>Kitasatosporales</taxon>
        <taxon>Streptomycetaceae</taxon>
        <taxon>Streptomyces</taxon>
    </lineage>
</organism>
<gene>
    <name evidence="1" type="ORF">GCM10010319_22190</name>
</gene>
<reference evidence="2" key="1">
    <citation type="journal article" date="2019" name="Int. J. Syst. Evol. Microbiol.">
        <title>The Global Catalogue of Microorganisms (GCM) 10K type strain sequencing project: providing services to taxonomists for standard genome sequencing and annotation.</title>
        <authorList>
            <consortium name="The Broad Institute Genomics Platform"/>
            <consortium name="The Broad Institute Genome Sequencing Center for Infectious Disease"/>
            <person name="Wu L."/>
            <person name="Ma J."/>
        </authorList>
    </citation>
    <scope>NUCLEOTIDE SEQUENCE [LARGE SCALE GENOMIC DNA]</scope>
    <source>
        <strain evidence="2">JCM 4565</strain>
    </source>
</reference>
<dbReference type="Gene3D" id="3.40.50.150">
    <property type="entry name" value="Vaccinia Virus protein VP39"/>
    <property type="match status" value="1"/>
</dbReference>
<name>A0ABP3GJZ2_9ACTN</name>
<accession>A0ABP3GJZ2</accession>
<dbReference type="InterPro" id="IPR029063">
    <property type="entry name" value="SAM-dependent_MTases_sf"/>
</dbReference>
<dbReference type="Proteomes" id="UP001500063">
    <property type="component" value="Unassembled WGS sequence"/>
</dbReference>
<dbReference type="RefSeq" id="WP_425572870.1">
    <property type="nucleotide sequence ID" value="NZ_BAAABW010000013.1"/>
</dbReference>
<evidence type="ECO:0000313" key="2">
    <source>
        <dbReference type="Proteomes" id="UP001500063"/>
    </source>
</evidence>
<evidence type="ECO:0000313" key="1">
    <source>
        <dbReference type="EMBL" id="GAA0345444.1"/>
    </source>
</evidence>
<dbReference type="EMBL" id="BAAABW010000013">
    <property type="protein sequence ID" value="GAA0345444.1"/>
    <property type="molecule type" value="Genomic_DNA"/>
</dbReference>
<proteinExistence type="predicted"/>
<protein>
    <submittedName>
        <fullName evidence="1">Uncharacterized protein</fullName>
    </submittedName>
</protein>
<sequence>MTLPDPVRLRQALAERLEEGSVLKTPGWRKAVEAVPRELFLPTFFKDETGPDGLFH</sequence>
<keyword evidence="2" id="KW-1185">Reference proteome</keyword>